<dbReference type="CDD" id="cd00614">
    <property type="entry name" value="CGS_like"/>
    <property type="match status" value="1"/>
</dbReference>
<comment type="similarity">
    <text evidence="3">Belongs to the trans-sulfuration enzymes family.</text>
</comment>
<accession>A0ABY2WP20</accession>
<evidence type="ECO:0000256" key="1">
    <source>
        <dbReference type="ARBA" id="ARBA00001933"/>
    </source>
</evidence>
<dbReference type="InterPro" id="IPR015422">
    <property type="entry name" value="PyrdxlP-dep_Trfase_small"/>
</dbReference>
<dbReference type="Proteomes" id="UP000751614">
    <property type="component" value="Unassembled WGS sequence"/>
</dbReference>
<dbReference type="EMBL" id="VCNI01000001">
    <property type="protein sequence ID" value="TMU56274.1"/>
    <property type="molecule type" value="Genomic_DNA"/>
</dbReference>
<dbReference type="InterPro" id="IPR015424">
    <property type="entry name" value="PyrdxlP-dep_Trfase"/>
</dbReference>
<comment type="cofactor">
    <cofactor evidence="1 3">
        <name>pyridoxal 5'-phosphate</name>
        <dbReference type="ChEBI" id="CHEBI:597326"/>
    </cofactor>
</comment>
<dbReference type="PANTHER" id="PTHR11808">
    <property type="entry name" value="TRANS-SULFURATION ENZYME FAMILY MEMBER"/>
    <property type="match status" value="1"/>
</dbReference>
<proteinExistence type="inferred from homology"/>
<organism evidence="4 5">
    <name type="scientific">Flagellimonas algicola</name>
    <dbReference type="NCBI Taxonomy" id="2583815"/>
    <lineage>
        <taxon>Bacteria</taxon>
        <taxon>Pseudomonadati</taxon>
        <taxon>Bacteroidota</taxon>
        <taxon>Flavobacteriia</taxon>
        <taxon>Flavobacteriales</taxon>
        <taxon>Flavobacteriaceae</taxon>
        <taxon>Flagellimonas</taxon>
    </lineage>
</organism>
<dbReference type="GO" id="GO:0016740">
    <property type="term" value="F:transferase activity"/>
    <property type="evidence" value="ECO:0007669"/>
    <property type="project" value="UniProtKB-KW"/>
</dbReference>
<dbReference type="InterPro" id="IPR015421">
    <property type="entry name" value="PyrdxlP-dep_Trfase_major"/>
</dbReference>
<dbReference type="InterPro" id="IPR000277">
    <property type="entry name" value="Cys/Met-Metab_PyrdxlP-dep_enz"/>
</dbReference>
<dbReference type="RefSeq" id="WP_138832553.1">
    <property type="nucleotide sequence ID" value="NZ_VCNI01000001.1"/>
</dbReference>
<dbReference type="Pfam" id="PF01053">
    <property type="entry name" value="Cys_Met_Meta_PP"/>
    <property type="match status" value="1"/>
</dbReference>
<dbReference type="PROSITE" id="PS00868">
    <property type="entry name" value="CYS_MET_METAB_PP"/>
    <property type="match status" value="1"/>
</dbReference>
<evidence type="ECO:0000313" key="4">
    <source>
        <dbReference type="EMBL" id="TMU56274.1"/>
    </source>
</evidence>
<dbReference type="InterPro" id="IPR054542">
    <property type="entry name" value="Cys_met_metab_PP"/>
</dbReference>
<comment type="caution">
    <text evidence="4">The sequence shown here is derived from an EMBL/GenBank/DDBJ whole genome shotgun (WGS) entry which is preliminary data.</text>
</comment>
<keyword evidence="2 3" id="KW-0663">Pyridoxal phosphate</keyword>
<dbReference type="Gene3D" id="3.40.640.10">
    <property type="entry name" value="Type I PLP-dependent aspartate aminotransferase-like (Major domain)"/>
    <property type="match status" value="1"/>
</dbReference>
<sequence>MNPEKKGINTICTHEGGVEDVLFKGATSPIYTSTSYAFEDVDVKRYPRYFNTPNQEALGKKLAALEHAEQAMIFGSGMAAISTALLTFLQAGDHVVFQQTLYGGTYNLAVTQLERFGISYSFTTGWQVMDFERELKDNTKLIYVETPSNPLLTITDLAGVSKLAKSKGIMTMIDNTFASPINQNPIDFGIDVVCHSATKYMGGHSDICAGVVASSKENMERVYQTAICFGGSLSDYTVWLLERSLKTMGLRVKEQNANAAQMAAYLMENPDILNVHYPGLESHPDHLLAKSQMNGFGGMLSFELSDEVDVSQFFKQLKLIKPSMSLAGLESTVSAPVTTSHALMSPEDRQKQGIRDSLVRFSLGIENIEDLTGDIEQAIKEVKSMQVHA</sequence>
<evidence type="ECO:0000313" key="5">
    <source>
        <dbReference type="Proteomes" id="UP000751614"/>
    </source>
</evidence>
<evidence type="ECO:0000256" key="3">
    <source>
        <dbReference type="RuleBase" id="RU362118"/>
    </source>
</evidence>
<evidence type="ECO:0000256" key="2">
    <source>
        <dbReference type="ARBA" id="ARBA00022898"/>
    </source>
</evidence>
<dbReference type="PIRSF" id="PIRSF001434">
    <property type="entry name" value="CGS"/>
    <property type="match status" value="1"/>
</dbReference>
<name>A0ABY2WP20_9FLAO</name>
<dbReference type="SUPFAM" id="SSF53383">
    <property type="entry name" value="PLP-dependent transferases"/>
    <property type="match status" value="1"/>
</dbReference>
<keyword evidence="4" id="KW-0808">Transferase</keyword>
<gene>
    <name evidence="4" type="ORF">FGG15_01665</name>
</gene>
<keyword evidence="5" id="KW-1185">Reference proteome</keyword>
<reference evidence="4 5" key="1">
    <citation type="submission" date="2019-05" db="EMBL/GenBank/DDBJ databases">
        <title>Flagellimonas sp. AsT0115, sp. nov., isolated from a marine red algae, Asparagopsis taxiformis.</title>
        <authorList>
            <person name="Kim J."/>
            <person name="Jeong S.E."/>
            <person name="Jeon C.O."/>
        </authorList>
    </citation>
    <scope>NUCLEOTIDE SEQUENCE [LARGE SCALE GENOMIC DNA]</scope>
    <source>
        <strain evidence="4 5">AsT0115</strain>
    </source>
</reference>
<protein>
    <submittedName>
        <fullName evidence="4">PLP-dependent transferase</fullName>
    </submittedName>
</protein>
<dbReference type="Gene3D" id="3.90.1150.10">
    <property type="entry name" value="Aspartate Aminotransferase, domain 1"/>
    <property type="match status" value="1"/>
</dbReference>